<dbReference type="PANTHER" id="PTHR45947">
    <property type="entry name" value="SULFOQUINOVOSYL TRANSFERASE SQD2"/>
    <property type="match status" value="1"/>
</dbReference>
<gene>
    <name evidence="2" type="ORF">NX02_17910</name>
</gene>
<reference evidence="2 3" key="1">
    <citation type="submission" date="2013-07" db="EMBL/GenBank/DDBJ databases">
        <title>Completed genome of Sphingomonas sanxanigenens NX02.</title>
        <authorList>
            <person name="Ma T."/>
            <person name="Huang H."/>
            <person name="Wu M."/>
            <person name="Li X."/>
            <person name="Li G."/>
        </authorList>
    </citation>
    <scope>NUCLEOTIDE SEQUENCE [LARGE SCALE GENOMIC DNA]</scope>
    <source>
        <strain evidence="2 3">NX02</strain>
    </source>
</reference>
<dbReference type="PATRIC" id="fig|1123269.5.peg.3506"/>
<dbReference type="InterPro" id="IPR050194">
    <property type="entry name" value="Glycosyltransferase_grp1"/>
</dbReference>
<dbReference type="EMBL" id="CP006644">
    <property type="protein sequence ID" value="AHE55254.1"/>
    <property type="molecule type" value="Genomic_DNA"/>
</dbReference>
<proteinExistence type="predicted"/>
<dbReference type="GO" id="GO:0016757">
    <property type="term" value="F:glycosyltransferase activity"/>
    <property type="evidence" value="ECO:0007669"/>
    <property type="project" value="TreeGrafter"/>
</dbReference>
<evidence type="ECO:0000313" key="2">
    <source>
        <dbReference type="EMBL" id="AHE55254.1"/>
    </source>
</evidence>
<protein>
    <recommendedName>
        <fullName evidence="1">Glycosyltransferase subfamily 4-like N-terminal domain-containing protein</fullName>
    </recommendedName>
</protein>
<feature type="domain" description="Glycosyltransferase subfamily 4-like N-terminal" evidence="1">
    <location>
        <begin position="15"/>
        <end position="185"/>
    </location>
</feature>
<dbReference type="SUPFAM" id="SSF53756">
    <property type="entry name" value="UDP-Glycosyltransferase/glycogen phosphorylase"/>
    <property type="match status" value="1"/>
</dbReference>
<name>W0ABE7_9SPHN</name>
<dbReference type="STRING" id="1123269.NX02_17910"/>
<evidence type="ECO:0000313" key="3">
    <source>
        <dbReference type="Proteomes" id="UP000018851"/>
    </source>
</evidence>
<organism evidence="2 3">
    <name type="scientific">Sphingomonas sanxanigenens DSM 19645 = NX02</name>
    <dbReference type="NCBI Taxonomy" id="1123269"/>
    <lineage>
        <taxon>Bacteria</taxon>
        <taxon>Pseudomonadati</taxon>
        <taxon>Pseudomonadota</taxon>
        <taxon>Alphaproteobacteria</taxon>
        <taxon>Sphingomonadales</taxon>
        <taxon>Sphingomonadaceae</taxon>
        <taxon>Sphingomonas</taxon>
    </lineage>
</organism>
<dbReference type="HOGENOM" id="CLU_009583_2_0_5"/>
<dbReference type="eggNOG" id="COG0438">
    <property type="taxonomic scope" value="Bacteria"/>
</dbReference>
<dbReference type="AlphaFoldDB" id="W0ABE7"/>
<dbReference type="RefSeq" id="WP_025293439.1">
    <property type="nucleotide sequence ID" value="NZ_CP006644.1"/>
</dbReference>
<accession>W0ABE7</accession>
<sequence>MRIVDVCEFYAPEGGGVRTYVHAKLKAAAEAGHRLVVIAPGPADHVAEFPGDCRLVTVKSPPLPFDRRYAMFWDARPVHAILDAERPDILEASSPWRGAWIAAEWQGAAVRSLFMHHDPLSAWAYRWFDGFVARDQVDRHFEWFWRYLRRMCARFPIVVCAAPSLSGRLAAGGIAGTVTIPMGVDGGVFSPAHRDEALRASLLDRCNLDSQATLVLGIGRHTPEKRWPVVIDACTMVAAERPLGLVLVGDGIHRKRVLEAIGGNPHITALAPTHDRALLARLMASADMLAHGSAAETFGLVTAEARASGLPLILPDEGAANDLADPAYAETYRTGDRRAAADAIRRMLARDPATLRRATGAAAAAARTLDEHFIDLFDSYAMMLERRLAA</sequence>
<dbReference type="OrthoDB" id="9802525at2"/>
<evidence type="ECO:0000259" key="1">
    <source>
        <dbReference type="Pfam" id="PF13439"/>
    </source>
</evidence>
<dbReference type="Gene3D" id="3.40.50.2000">
    <property type="entry name" value="Glycogen Phosphorylase B"/>
    <property type="match status" value="2"/>
</dbReference>
<dbReference type="PANTHER" id="PTHR45947:SF3">
    <property type="entry name" value="SULFOQUINOVOSYL TRANSFERASE SQD2"/>
    <property type="match status" value="1"/>
</dbReference>
<dbReference type="InterPro" id="IPR028098">
    <property type="entry name" value="Glyco_trans_4-like_N"/>
</dbReference>
<dbReference type="Pfam" id="PF13692">
    <property type="entry name" value="Glyco_trans_1_4"/>
    <property type="match status" value="1"/>
</dbReference>
<keyword evidence="3" id="KW-1185">Reference proteome</keyword>
<dbReference type="Proteomes" id="UP000018851">
    <property type="component" value="Chromosome"/>
</dbReference>
<dbReference type="Pfam" id="PF13439">
    <property type="entry name" value="Glyco_transf_4"/>
    <property type="match status" value="1"/>
</dbReference>
<dbReference type="KEGG" id="ssan:NX02_17910"/>